<keyword evidence="2" id="KW-0732">Signal</keyword>
<evidence type="ECO:0000313" key="4">
    <source>
        <dbReference type="Proteomes" id="UP000831786"/>
    </source>
</evidence>
<evidence type="ECO:0000256" key="1">
    <source>
        <dbReference type="SAM" id="MobiDB-lite"/>
    </source>
</evidence>
<keyword evidence="4" id="KW-1185">Reference proteome</keyword>
<name>A0ABY4FJM8_9MICO</name>
<dbReference type="Proteomes" id="UP000831786">
    <property type="component" value="Chromosome"/>
</dbReference>
<evidence type="ECO:0000256" key="2">
    <source>
        <dbReference type="SAM" id="SignalP"/>
    </source>
</evidence>
<feature type="signal peptide" evidence="2">
    <location>
        <begin position="1"/>
        <end position="24"/>
    </location>
</feature>
<dbReference type="RefSeq" id="WP_244726629.1">
    <property type="nucleotide sequence ID" value="NZ_CP095045.1"/>
</dbReference>
<protein>
    <submittedName>
        <fullName evidence="3">ABC transporter</fullName>
    </submittedName>
</protein>
<evidence type="ECO:0000313" key="3">
    <source>
        <dbReference type="EMBL" id="UOQ56356.1"/>
    </source>
</evidence>
<feature type="compositionally biased region" description="Acidic residues" evidence="1">
    <location>
        <begin position="250"/>
        <end position="261"/>
    </location>
</feature>
<dbReference type="PROSITE" id="PS51257">
    <property type="entry name" value="PROKAR_LIPOPROTEIN"/>
    <property type="match status" value="1"/>
</dbReference>
<reference evidence="3 4" key="1">
    <citation type="submission" date="2022-04" db="EMBL/GenBank/DDBJ databases">
        <title>Leucobacter sp. isolated from rhizosphere of garlic.</title>
        <authorList>
            <person name="Won M."/>
            <person name="Lee C.-M."/>
            <person name="Woen H.-Y."/>
            <person name="Kwon S.-W."/>
        </authorList>
    </citation>
    <scope>NUCLEOTIDE SEQUENCE [LARGE SCALE GENOMIC DNA]</scope>
    <source>
        <strain evidence="3 4">H21R-40</strain>
    </source>
</reference>
<gene>
    <name evidence="3" type="ORF">MUN78_11790</name>
</gene>
<proteinExistence type="predicted"/>
<feature type="chain" id="PRO_5047115021" evidence="2">
    <location>
        <begin position="25"/>
        <end position="488"/>
    </location>
</feature>
<dbReference type="Gene3D" id="2.130.10.10">
    <property type="entry name" value="YVTN repeat-like/Quinoprotein amine dehydrogenase"/>
    <property type="match status" value="1"/>
</dbReference>
<sequence length="488" mass="48012">MTSHRFILAAAAAAAATLLLGGCAAFTGGGAPVDPHGTTGPAAENADHGAVAGASEVAEPPLQLLSIDDAGSVGIHDLLAGTDTEIGELPGIVGTATDGRYVFAESVRADASDSDTHFPDIAGGTAGVHVIDSGVWTWDHVDHFHYYRAAPALLGEVAGEGPVAVSGGPLATAGGTALAFAGSREAVLLDNHALSQGELVETLRLPLDGASGDPLVAAPIGEGMVVSSATGDDGELRFVGPEEPGSTDAGSDDAGSDDAGSDDAGSGGADAESAEAEGAGSRGSAAPCAAPSGTITTRVGLVIGCADGAVLVTTSAGTGGADGVDFTRIPYPEAAAGGEPAAERALAFDGRKGRPTVAGIAGDTGFWLLDTRERAWSFIPTEAPLARVVAVDDGAADAPAHVVGLGTDGRVRVFDAESGALLGATDALVRAEGAARGGTASLFVDAQRAYVNDPATGEVFEIDYADGARVARAISPGTPAAHLAEVGR</sequence>
<dbReference type="InterPro" id="IPR015943">
    <property type="entry name" value="WD40/YVTN_repeat-like_dom_sf"/>
</dbReference>
<feature type="region of interest" description="Disordered" evidence="1">
    <location>
        <begin position="231"/>
        <end position="289"/>
    </location>
</feature>
<organism evidence="3 4">
    <name type="scientific">Leucobacter allii</name>
    <dbReference type="NCBI Taxonomy" id="2932247"/>
    <lineage>
        <taxon>Bacteria</taxon>
        <taxon>Bacillati</taxon>
        <taxon>Actinomycetota</taxon>
        <taxon>Actinomycetes</taxon>
        <taxon>Micrococcales</taxon>
        <taxon>Microbacteriaceae</taxon>
        <taxon>Leucobacter</taxon>
    </lineage>
</organism>
<feature type="compositionally biased region" description="Low complexity" evidence="1">
    <location>
        <begin position="276"/>
        <end position="286"/>
    </location>
</feature>
<accession>A0ABY4FJM8</accession>
<dbReference type="EMBL" id="CP095045">
    <property type="protein sequence ID" value="UOQ56356.1"/>
    <property type="molecule type" value="Genomic_DNA"/>
</dbReference>